<accession>A0A917DXC5</accession>
<feature type="domain" description="Transposase IS200-like" evidence="1">
    <location>
        <begin position="5"/>
        <end position="119"/>
    </location>
</feature>
<dbReference type="GO" id="GO:0004803">
    <property type="term" value="F:transposase activity"/>
    <property type="evidence" value="ECO:0007669"/>
    <property type="project" value="InterPro"/>
</dbReference>
<dbReference type="Pfam" id="PF01797">
    <property type="entry name" value="Y1_Tnp"/>
    <property type="match status" value="1"/>
</dbReference>
<dbReference type="EMBL" id="BMKK01000013">
    <property type="protein sequence ID" value="GGD77788.1"/>
    <property type="molecule type" value="Genomic_DNA"/>
</dbReference>
<dbReference type="PANTHER" id="PTHR33360:SF2">
    <property type="entry name" value="TRANSPOSASE FOR INSERTION SEQUENCE ELEMENT IS200"/>
    <property type="match status" value="1"/>
</dbReference>
<dbReference type="SMART" id="SM01321">
    <property type="entry name" value="Y1_Tnp"/>
    <property type="match status" value="1"/>
</dbReference>
<dbReference type="Gene3D" id="3.30.70.1290">
    <property type="entry name" value="Transposase IS200-like"/>
    <property type="match status" value="1"/>
</dbReference>
<dbReference type="GO" id="GO:0006313">
    <property type="term" value="P:DNA transposition"/>
    <property type="evidence" value="ECO:0007669"/>
    <property type="project" value="InterPro"/>
</dbReference>
<keyword evidence="3" id="KW-1185">Reference proteome</keyword>
<protein>
    <submittedName>
        <fullName evidence="2">Transposase</fullName>
    </submittedName>
</protein>
<reference evidence="2" key="1">
    <citation type="journal article" date="2014" name="Int. J. Syst. Evol. Microbiol.">
        <title>Complete genome sequence of Corynebacterium casei LMG S-19264T (=DSM 44701T), isolated from a smear-ripened cheese.</title>
        <authorList>
            <consortium name="US DOE Joint Genome Institute (JGI-PGF)"/>
            <person name="Walter F."/>
            <person name="Albersmeier A."/>
            <person name="Kalinowski J."/>
            <person name="Ruckert C."/>
        </authorList>
    </citation>
    <scope>NUCLEOTIDE SEQUENCE</scope>
    <source>
        <strain evidence="2">CGMCC 1.15958</strain>
    </source>
</reference>
<dbReference type="Proteomes" id="UP000609064">
    <property type="component" value="Unassembled WGS sequence"/>
</dbReference>
<dbReference type="InterPro" id="IPR036515">
    <property type="entry name" value="Transposase_17_sf"/>
</dbReference>
<comment type="caution">
    <text evidence="2">The sequence shown here is derived from an EMBL/GenBank/DDBJ whole genome shotgun (WGS) entry which is preliminary data.</text>
</comment>
<reference evidence="2" key="2">
    <citation type="submission" date="2020-09" db="EMBL/GenBank/DDBJ databases">
        <authorList>
            <person name="Sun Q."/>
            <person name="Zhou Y."/>
        </authorList>
    </citation>
    <scope>NUCLEOTIDE SEQUENCE</scope>
    <source>
        <strain evidence="2">CGMCC 1.15958</strain>
    </source>
</reference>
<dbReference type="RefSeq" id="WP_188770119.1">
    <property type="nucleotide sequence ID" value="NZ_BMKK01000013.1"/>
</dbReference>
<dbReference type="PANTHER" id="PTHR33360">
    <property type="entry name" value="TRANSPOSASE FOR INSERTION SEQUENCE ELEMENT IS200"/>
    <property type="match status" value="1"/>
</dbReference>
<dbReference type="GO" id="GO:0003677">
    <property type="term" value="F:DNA binding"/>
    <property type="evidence" value="ECO:0007669"/>
    <property type="project" value="InterPro"/>
</dbReference>
<dbReference type="InterPro" id="IPR002686">
    <property type="entry name" value="Transposase_17"/>
</dbReference>
<gene>
    <name evidence="2" type="ORF">GCM10011514_47170</name>
</gene>
<dbReference type="AlphaFoldDB" id="A0A917DXC5"/>
<evidence type="ECO:0000313" key="2">
    <source>
        <dbReference type="EMBL" id="GGD77788.1"/>
    </source>
</evidence>
<evidence type="ECO:0000259" key="1">
    <source>
        <dbReference type="SMART" id="SM01321"/>
    </source>
</evidence>
<organism evidence="2 3">
    <name type="scientific">Emticicia aquatilis</name>
    <dbReference type="NCBI Taxonomy" id="1537369"/>
    <lineage>
        <taxon>Bacteria</taxon>
        <taxon>Pseudomonadati</taxon>
        <taxon>Bacteroidota</taxon>
        <taxon>Cytophagia</taxon>
        <taxon>Cytophagales</taxon>
        <taxon>Leadbetterellaceae</taxon>
        <taxon>Emticicia</taxon>
    </lineage>
</organism>
<proteinExistence type="predicted"/>
<dbReference type="NCBIfam" id="NF033573">
    <property type="entry name" value="transpos_IS200"/>
    <property type="match status" value="1"/>
</dbReference>
<dbReference type="SUPFAM" id="SSF143422">
    <property type="entry name" value="Transposase IS200-like"/>
    <property type="match status" value="1"/>
</dbReference>
<evidence type="ECO:0000313" key="3">
    <source>
        <dbReference type="Proteomes" id="UP000609064"/>
    </source>
</evidence>
<name>A0A917DXC5_9BACT</name>
<sequence length="155" mass="18542">MANTFTQLHIQLIFAVQNRTSLIDKYWKDRLYAYMTGIIQNNGHKLLIINGMPDHVHVLIGFRTTQALSELVQVVKRDSSKWINENKLVRGKFSWQEGFAAFSYSHSHLQNVVEYIKNQEEHHRKLTFLEEYKSFLKKFEIEFDEKYIFKEIQDE</sequence>